<dbReference type="PANTHER" id="PTHR43877:SF1">
    <property type="entry name" value="ACETYLTRANSFERASE"/>
    <property type="match status" value="1"/>
</dbReference>
<dbReference type="CDD" id="cd04301">
    <property type="entry name" value="NAT_SF"/>
    <property type="match status" value="1"/>
</dbReference>
<dbReference type="PANTHER" id="PTHR43877">
    <property type="entry name" value="AMINOALKYLPHOSPHONATE N-ACETYLTRANSFERASE-RELATED-RELATED"/>
    <property type="match status" value="1"/>
</dbReference>
<dbReference type="PROSITE" id="PS51186">
    <property type="entry name" value="GNAT"/>
    <property type="match status" value="1"/>
</dbReference>
<dbReference type="SUPFAM" id="SSF55729">
    <property type="entry name" value="Acyl-CoA N-acyltransferases (Nat)"/>
    <property type="match status" value="1"/>
</dbReference>
<dbReference type="GO" id="GO:0016747">
    <property type="term" value="F:acyltransferase activity, transferring groups other than amino-acyl groups"/>
    <property type="evidence" value="ECO:0007669"/>
    <property type="project" value="InterPro"/>
</dbReference>
<dbReference type="InterPro" id="IPR050832">
    <property type="entry name" value="Bact_Acetyltransf"/>
</dbReference>
<sequence length="145" mass="16406">MIVRQAGVEDIPALADVAQRSYRSAFKDLLEEEVLASRDAAYFAERFSASWKRMLVALAGEDPIGFLLMTDGHIDMLFIDPHTTGQGAGALLLEKAEALGARSLECFRGNQGARRFYERHGWRVARDYEREFAGRNRSFVFYVKP</sequence>
<keyword evidence="2" id="KW-0012">Acyltransferase</keyword>
<dbReference type="InterPro" id="IPR000182">
    <property type="entry name" value="GNAT_dom"/>
</dbReference>
<proteinExistence type="predicted"/>
<dbReference type="EMBL" id="QQBB01000001">
    <property type="protein sequence ID" value="RDI61794.1"/>
    <property type="molecule type" value="Genomic_DNA"/>
</dbReference>
<dbReference type="RefSeq" id="WP_170151337.1">
    <property type="nucleotide sequence ID" value="NZ_QQBB01000001.1"/>
</dbReference>
<organism evidence="4 5">
    <name type="scientific">Microvirga subterranea</name>
    <dbReference type="NCBI Taxonomy" id="186651"/>
    <lineage>
        <taxon>Bacteria</taxon>
        <taxon>Pseudomonadati</taxon>
        <taxon>Pseudomonadota</taxon>
        <taxon>Alphaproteobacteria</taxon>
        <taxon>Hyphomicrobiales</taxon>
        <taxon>Methylobacteriaceae</taxon>
        <taxon>Microvirga</taxon>
    </lineage>
</organism>
<keyword evidence="5" id="KW-1185">Reference proteome</keyword>
<evidence type="ECO:0000256" key="2">
    <source>
        <dbReference type="ARBA" id="ARBA00023315"/>
    </source>
</evidence>
<feature type="domain" description="N-acetyltransferase" evidence="3">
    <location>
        <begin position="1"/>
        <end position="145"/>
    </location>
</feature>
<evidence type="ECO:0000313" key="5">
    <source>
        <dbReference type="Proteomes" id="UP000254925"/>
    </source>
</evidence>
<dbReference type="Proteomes" id="UP000254925">
    <property type="component" value="Unassembled WGS sequence"/>
</dbReference>
<reference evidence="4 5" key="1">
    <citation type="submission" date="2018-07" db="EMBL/GenBank/DDBJ databases">
        <title>Genomic Encyclopedia of Type Strains, Phase IV (KMG-IV): sequencing the most valuable type-strain genomes for metagenomic binning, comparative biology and taxonomic classification.</title>
        <authorList>
            <person name="Goeker M."/>
        </authorList>
    </citation>
    <scope>NUCLEOTIDE SEQUENCE [LARGE SCALE GENOMIC DNA]</scope>
    <source>
        <strain evidence="4 5">DSM 14364</strain>
    </source>
</reference>
<dbReference type="AlphaFoldDB" id="A0A370HXW8"/>
<keyword evidence="1 4" id="KW-0808">Transferase</keyword>
<dbReference type="Pfam" id="PF13673">
    <property type="entry name" value="Acetyltransf_10"/>
    <property type="match status" value="1"/>
</dbReference>
<name>A0A370HXW8_9HYPH</name>
<dbReference type="InterPro" id="IPR016181">
    <property type="entry name" value="Acyl_CoA_acyltransferase"/>
</dbReference>
<gene>
    <name evidence="4" type="ORF">DES45_10150</name>
</gene>
<evidence type="ECO:0000256" key="1">
    <source>
        <dbReference type="ARBA" id="ARBA00022679"/>
    </source>
</evidence>
<evidence type="ECO:0000259" key="3">
    <source>
        <dbReference type="PROSITE" id="PS51186"/>
    </source>
</evidence>
<protein>
    <submittedName>
        <fullName evidence="4">Putative acetyltransferase</fullName>
    </submittedName>
</protein>
<evidence type="ECO:0000313" key="4">
    <source>
        <dbReference type="EMBL" id="RDI61794.1"/>
    </source>
</evidence>
<comment type="caution">
    <text evidence="4">The sequence shown here is derived from an EMBL/GenBank/DDBJ whole genome shotgun (WGS) entry which is preliminary data.</text>
</comment>
<accession>A0A370HXW8</accession>
<dbReference type="Gene3D" id="3.40.630.30">
    <property type="match status" value="1"/>
</dbReference>